<evidence type="ECO:0000313" key="2">
    <source>
        <dbReference type="EMBL" id="PIE36192.1"/>
    </source>
</evidence>
<reference evidence="2 3" key="1">
    <citation type="submission" date="2017-10" db="EMBL/GenBank/DDBJ databases">
        <title>Novel microbial diversity and functional potential in the marine mammal oral microbiome.</title>
        <authorList>
            <person name="Dudek N.K."/>
            <person name="Sun C.L."/>
            <person name="Burstein D."/>
            <person name="Kantor R.S."/>
            <person name="Aliaga Goltsman D.S."/>
            <person name="Bik E.M."/>
            <person name="Thomas B.C."/>
            <person name="Banfield J.F."/>
            <person name="Relman D.A."/>
        </authorList>
    </citation>
    <scope>NUCLEOTIDE SEQUENCE [LARGE SCALE GENOMIC DNA]</scope>
    <source>
        <strain evidence="2">DOLJORAL78_47_16</strain>
    </source>
</reference>
<dbReference type="InterPro" id="IPR025350">
    <property type="entry name" value="DUF4254"/>
</dbReference>
<sequence>MANNREQRNARGELFQAFFLNSQSLKKTMQKSFGTIISELAQVNIALWHEEDKARLDDDHIVAQAKRHIDAFNQQRNDLIEKIDEMTIELSMNHHEG</sequence>
<feature type="coiled-coil region" evidence="1">
    <location>
        <begin position="62"/>
        <end position="89"/>
    </location>
</feature>
<dbReference type="Proteomes" id="UP000230821">
    <property type="component" value="Unassembled WGS sequence"/>
</dbReference>
<dbReference type="EMBL" id="PDSK01000023">
    <property type="protein sequence ID" value="PIE36192.1"/>
    <property type="molecule type" value="Genomic_DNA"/>
</dbReference>
<organism evidence="2 3">
    <name type="scientific">candidate division KSB3 bacterium</name>
    <dbReference type="NCBI Taxonomy" id="2044937"/>
    <lineage>
        <taxon>Bacteria</taxon>
        <taxon>candidate division KSB3</taxon>
    </lineage>
</organism>
<name>A0A2G6KMB8_9BACT</name>
<dbReference type="AlphaFoldDB" id="A0A2G6KMB8"/>
<comment type="caution">
    <text evidence="2">The sequence shown here is derived from an EMBL/GenBank/DDBJ whole genome shotgun (WGS) entry which is preliminary data.</text>
</comment>
<evidence type="ECO:0000313" key="3">
    <source>
        <dbReference type="Proteomes" id="UP000230821"/>
    </source>
</evidence>
<proteinExistence type="predicted"/>
<gene>
    <name evidence="2" type="ORF">CSA56_01160</name>
</gene>
<accession>A0A2G6KMB8</accession>
<evidence type="ECO:0000256" key="1">
    <source>
        <dbReference type="SAM" id="Coils"/>
    </source>
</evidence>
<keyword evidence="1" id="KW-0175">Coiled coil</keyword>
<dbReference type="Pfam" id="PF14063">
    <property type="entry name" value="DUF4254"/>
    <property type="match status" value="1"/>
</dbReference>
<protein>
    <submittedName>
        <fullName evidence="2">Uncharacterized protein</fullName>
    </submittedName>
</protein>